<dbReference type="Proteomes" id="UP000198598">
    <property type="component" value="Unassembled WGS sequence"/>
</dbReference>
<dbReference type="AlphaFoldDB" id="A0A1I1IAS7"/>
<gene>
    <name evidence="1" type="ORF">SAMN05216167_101898</name>
</gene>
<protein>
    <submittedName>
        <fullName evidence="1">Uncharacterized protein</fullName>
    </submittedName>
</protein>
<name>A0A1I1IAS7_9BACT</name>
<accession>A0A1I1IAS7</accession>
<keyword evidence="2" id="KW-1185">Reference proteome</keyword>
<sequence length="56" mass="6350">MCEGWQLSCHPSHISVYYVIPVLRSKDLPLAKYLLTLQFAYATLLAVNQLSTLLLI</sequence>
<evidence type="ECO:0000313" key="1">
    <source>
        <dbReference type="EMBL" id="SFC33459.1"/>
    </source>
</evidence>
<evidence type="ECO:0000313" key="2">
    <source>
        <dbReference type="Proteomes" id="UP000198598"/>
    </source>
</evidence>
<dbReference type="EMBL" id="FOLQ01000001">
    <property type="protein sequence ID" value="SFC33459.1"/>
    <property type="molecule type" value="Genomic_DNA"/>
</dbReference>
<proteinExistence type="predicted"/>
<organism evidence="1 2">
    <name type="scientific">Spirosoma endophyticum</name>
    <dbReference type="NCBI Taxonomy" id="662367"/>
    <lineage>
        <taxon>Bacteria</taxon>
        <taxon>Pseudomonadati</taxon>
        <taxon>Bacteroidota</taxon>
        <taxon>Cytophagia</taxon>
        <taxon>Cytophagales</taxon>
        <taxon>Cytophagaceae</taxon>
        <taxon>Spirosoma</taxon>
    </lineage>
</organism>
<reference evidence="1 2" key="1">
    <citation type="submission" date="2016-10" db="EMBL/GenBank/DDBJ databases">
        <authorList>
            <person name="de Groot N.N."/>
        </authorList>
    </citation>
    <scope>NUCLEOTIDE SEQUENCE [LARGE SCALE GENOMIC DNA]</scope>
    <source>
        <strain evidence="1 2">DSM 26130</strain>
    </source>
</reference>
<dbReference type="STRING" id="662367.SAMN05216167_101898"/>